<sequence>MSRKTRIFRRSVIPTKLLKHLRVRVQFASARRSASPQEISRNHINTKRDSQPDDVNSDNVPPAHRSKTSHSARSRKAATHNGQRDNDVLQVINHSRDSDSAPAQQSSKPKTVHPSIASLAY</sequence>
<evidence type="ECO:0000313" key="2">
    <source>
        <dbReference type="EMBL" id="KAL0945166.1"/>
    </source>
</evidence>
<feature type="compositionally biased region" description="Polar residues" evidence="1">
    <location>
        <begin position="32"/>
        <end position="43"/>
    </location>
</feature>
<evidence type="ECO:0000256" key="1">
    <source>
        <dbReference type="SAM" id="MobiDB-lite"/>
    </source>
</evidence>
<dbReference type="Proteomes" id="UP001556367">
    <property type="component" value="Unassembled WGS sequence"/>
</dbReference>
<feature type="compositionally biased region" description="Basic residues" evidence="1">
    <location>
        <begin position="64"/>
        <end position="78"/>
    </location>
</feature>
<evidence type="ECO:0000313" key="3">
    <source>
        <dbReference type="Proteomes" id="UP001556367"/>
    </source>
</evidence>
<protein>
    <submittedName>
        <fullName evidence="2">Uncharacterized protein</fullName>
    </submittedName>
</protein>
<accession>A0ABR3IPE4</accession>
<comment type="caution">
    <text evidence="2">The sequence shown here is derived from an EMBL/GenBank/DDBJ whole genome shotgun (WGS) entry which is preliminary data.</text>
</comment>
<gene>
    <name evidence="2" type="ORF">HGRIS_004317</name>
</gene>
<organism evidence="2 3">
    <name type="scientific">Hohenbuehelia grisea</name>
    <dbReference type="NCBI Taxonomy" id="104357"/>
    <lineage>
        <taxon>Eukaryota</taxon>
        <taxon>Fungi</taxon>
        <taxon>Dikarya</taxon>
        <taxon>Basidiomycota</taxon>
        <taxon>Agaricomycotina</taxon>
        <taxon>Agaricomycetes</taxon>
        <taxon>Agaricomycetidae</taxon>
        <taxon>Agaricales</taxon>
        <taxon>Pleurotineae</taxon>
        <taxon>Pleurotaceae</taxon>
        <taxon>Hohenbuehelia</taxon>
    </lineage>
</organism>
<feature type="region of interest" description="Disordered" evidence="1">
    <location>
        <begin position="28"/>
        <end position="121"/>
    </location>
</feature>
<dbReference type="EMBL" id="JASNQZ010000019">
    <property type="protein sequence ID" value="KAL0945166.1"/>
    <property type="molecule type" value="Genomic_DNA"/>
</dbReference>
<name>A0ABR3IPE4_9AGAR</name>
<proteinExistence type="predicted"/>
<reference evidence="3" key="1">
    <citation type="submission" date="2024-06" db="EMBL/GenBank/DDBJ databases">
        <title>Multi-omics analyses provide insights into the biosynthesis of the anticancer antibiotic pleurotin in Hohenbuehelia grisea.</title>
        <authorList>
            <person name="Weaver J.A."/>
            <person name="Alberti F."/>
        </authorList>
    </citation>
    <scope>NUCLEOTIDE SEQUENCE [LARGE SCALE GENOMIC DNA]</scope>
    <source>
        <strain evidence="3">T-177</strain>
    </source>
</reference>
<keyword evidence="3" id="KW-1185">Reference proteome</keyword>